<sequence length="235" mass="27018">MRKRFCPDCGATSKPFIENVCIDCFQKKNKLLMYPEEIEVMYCRECAKVLRQGKWVPPSEDHLLELVRQNIKSKSLDHLEFDVGLEPQDDGSSVASGHVKGLLGSEEISVPVSVSLEPRETLCRKCSLVRADYFEAKIQFRFESKDKNEWQKIVDEFESRLDELYRTDSLAQVAKKELISNGVDVRVGSKRAAKTIVDELSKKYRIRPVTSFTLAGVDKSGRTRKNFTFLLRFNR</sequence>
<dbReference type="PANTHER" id="PTHR12746">
    <property type="entry name" value="NONSENSE-MEDIATED MRNA DECAY PROTEIN 3"/>
    <property type="match status" value="1"/>
</dbReference>
<evidence type="ECO:0000313" key="3">
    <source>
        <dbReference type="Proteomes" id="UP000675968"/>
    </source>
</evidence>
<dbReference type="AlphaFoldDB" id="A0A8T4L780"/>
<feature type="domain" description="Nmd3 N-terminal" evidence="1">
    <location>
        <begin position="6"/>
        <end position="232"/>
    </location>
</feature>
<accession>A0A8T4L780</accession>
<gene>
    <name evidence="2" type="ORF">J4215_04290</name>
</gene>
<dbReference type="Pfam" id="PF04981">
    <property type="entry name" value="NMD3"/>
    <property type="match status" value="1"/>
</dbReference>
<evidence type="ECO:0000313" key="2">
    <source>
        <dbReference type="EMBL" id="MBS3061772.1"/>
    </source>
</evidence>
<name>A0A8T4L780_9ARCH</name>
<protein>
    <recommendedName>
        <fullName evidence="1">Nmd3 N-terminal domain-containing protein</fullName>
    </recommendedName>
</protein>
<dbReference type="GO" id="GO:0043023">
    <property type="term" value="F:ribosomal large subunit binding"/>
    <property type="evidence" value="ECO:0007669"/>
    <property type="project" value="InterPro"/>
</dbReference>
<reference evidence="2" key="2">
    <citation type="submission" date="2021-05" db="EMBL/GenBank/DDBJ databases">
        <title>Protein family content uncovers lineage relationships and bacterial pathway maintenance mechanisms in DPANN archaea.</title>
        <authorList>
            <person name="Castelle C.J."/>
            <person name="Meheust R."/>
            <person name="Jaffe A.L."/>
            <person name="Seitz K."/>
            <person name="Gong X."/>
            <person name="Baker B.J."/>
            <person name="Banfield J.F."/>
        </authorList>
    </citation>
    <scope>NUCLEOTIDE SEQUENCE</scope>
    <source>
        <strain evidence="2">RIFCSPLOWO2_01_FULL_AR10_48_17</strain>
    </source>
</reference>
<dbReference type="InterPro" id="IPR039768">
    <property type="entry name" value="Nmd3"/>
</dbReference>
<reference evidence="2" key="1">
    <citation type="submission" date="2021-03" db="EMBL/GenBank/DDBJ databases">
        <authorList>
            <person name="Jaffe A."/>
        </authorList>
    </citation>
    <scope>NUCLEOTIDE SEQUENCE</scope>
    <source>
        <strain evidence="2">RIFCSPLOWO2_01_FULL_AR10_48_17</strain>
    </source>
</reference>
<organism evidence="2 3">
    <name type="scientific">Candidatus Iainarchaeum sp</name>
    <dbReference type="NCBI Taxonomy" id="3101447"/>
    <lineage>
        <taxon>Archaea</taxon>
        <taxon>Candidatus Iainarchaeota</taxon>
        <taxon>Candidatus Iainarchaeia</taxon>
        <taxon>Candidatus Iainarchaeales</taxon>
        <taxon>Candidatus Iainarchaeaceae</taxon>
        <taxon>Candidatus Iainarchaeum</taxon>
    </lineage>
</organism>
<proteinExistence type="predicted"/>
<dbReference type="PANTHER" id="PTHR12746:SF2">
    <property type="entry name" value="60S RIBOSOMAL EXPORT PROTEIN NMD3"/>
    <property type="match status" value="1"/>
</dbReference>
<dbReference type="EMBL" id="JAGVWC010000010">
    <property type="protein sequence ID" value="MBS3061772.1"/>
    <property type="molecule type" value="Genomic_DNA"/>
</dbReference>
<dbReference type="InterPro" id="IPR007064">
    <property type="entry name" value="Nmd3_N"/>
</dbReference>
<dbReference type="GO" id="GO:0005737">
    <property type="term" value="C:cytoplasm"/>
    <property type="evidence" value="ECO:0007669"/>
    <property type="project" value="TreeGrafter"/>
</dbReference>
<comment type="caution">
    <text evidence="2">The sequence shown here is derived from an EMBL/GenBank/DDBJ whole genome shotgun (WGS) entry which is preliminary data.</text>
</comment>
<evidence type="ECO:0000259" key="1">
    <source>
        <dbReference type="Pfam" id="PF04981"/>
    </source>
</evidence>
<dbReference type="Proteomes" id="UP000675968">
    <property type="component" value="Unassembled WGS sequence"/>
</dbReference>